<evidence type="ECO:0000256" key="2">
    <source>
        <dbReference type="ARBA" id="ARBA00022741"/>
    </source>
</evidence>
<dbReference type="SMART" id="SM00490">
    <property type="entry name" value="HELICc"/>
    <property type="match status" value="1"/>
</dbReference>
<reference evidence="12 13" key="1">
    <citation type="submission" date="2019-04" db="EMBL/GenBank/DDBJ databases">
        <title>Isachenkonia alkalipeptolytica gen. nov. sp. nov. a new anaerobic, alkiliphilic organothrophic bacterium capable to reduce synthesized ferrihydrite isolated from a soda lake.</title>
        <authorList>
            <person name="Toshchakov S.V."/>
            <person name="Zavarzina D.G."/>
            <person name="Zhilina T.N."/>
            <person name="Kostrikina N.A."/>
            <person name="Kublanov I.V."/>
        </authorList>
    </citation>
    <scope>NUCLEOTIDE SEQUENCE [LARGE SCALE GENOMIC DNA]</scope>
    <source>
        <strain evidence="12 13">Z-1701</strain>
    </source>
</reference>
<keyword evidence="5" id="KW-0067">ATP-binding</keyword>
<protein>
    <recommendedName>
        <fullName evidence="9">DNA 3'-5' helicase</fullName>
        <ecNumber evidence="9">5.6.2.4</ecNumber>
    </recommendedName>
</protein>
<dbReference type="InterPro" id="IPR011545">
    <property type="entry name" value="DEAD/DEAH_box_helicase_dom"/>
</dbReference>
<dbReference type="PROSITE" id="PS51192">
    <property type="entry name" value="HELICASE_ATP_BIND_1"/>
    <property type="match status" value="1"/>
</dbReference>
<dbReference type="GO" id="GO:0009378">
    <property type="term" value="F:four-way junction helicase activity"/>
    <property type="evidence" value="ECO:0007669"/>
    <property type="project" value="TreeGrafter"/>
</dbReference>
<comment type="similarity">
    <text evidence="1">Belongs to the helicase family. RecQ subfamily.</text>
</comment>
<evidence type="ECO:0000256" key="1">
    <source>
        <dbReference type="ARBA" id="ARBA00005446"/>
    </source>
</evidence>
<dbReference type="NCBIfam" id="TIGR00614">
    <property type="entry name" value="recQ_fam"/>
    <property type="match status" value="1"/>
</dbReference>
<keyword evidence="4 12" id="KW-0347">Helicase</keyword>
<keyword evidence="7" id="KW-0413">Isomerase</keyword>
<dbReference type="GO" id="GO:0005524">
    <property type="term" value="F:ATP binding"/>
    <property type="evidence" value="ECO:0007669"/>
    <property type="project" value="UniProtKB-KW"/>
</dbReference>
<dbReference type="GO" id="GO:0043138">
    <property type="term" value="F:3'-5' DNA helicase activity"/>
    <property type="evidence" value="ECO:0007669"/>
    <property type="project" value="UniProtKB-EC"/>
</dbReference>
<dbReference type="SMART" id="SM00487">
    <property type="entry name" value="DEXDc"/>
    <property type="match status" value="1"/>
</dbReference>
<dbReference type="PANTHER" id="PTHR13710">
    <property type="entry name" value="DNA HELICASE RECQ FAMILY MEMBER"/>
    <property type="match status" value="1"/>
</dbReference>
<dbReference type="EC" id="5.6.2.4" evidence="9"/>
<evidence type="ECO:0000313" key="12">
    <source>
        <dbReference type="EMBL" id="NBG87681.1"/>
    </source>
</evidence>
<dbReference type="Pfam" id="PF00270">
    <property type="entry name" value="DEAD"/>
    <property type="match status" value="1"/>
</dbReference>
<keyword evidence="2" id="KW-0547">Nucleotide-binding</keyword>
<dbReference type="PANTHER" id="PTHR13710:SF105">
    <property type="entry name" value="ATP-DEPENDENT DNA HELICASE Q1"/>
    <property type="match status" value="1"/>
</dbReference>
<proteinExistence type="inferred from homology"/>
<dbReference type="GO" id="GO:0005737">
    <property type="term" value="C:cytoplasm"/>
    <property type="evidence" value="ECO:0007669"/>
    <property type="project" value="TreeGrafter"/>
</dbReference>
<sequence length="538" mass="60843">MDKITIIKKYFPNIKKLHIPQEKSIDALTDGKRVLTLMPTGEGKSLIYQVAGLMLKKTTIVISPLIALMKQHHSELEERGFSSVFMSGLTYQQQFKVLTQIAKGSMPDFIFLSPERADTDGYLEFVLNLKRDNIGLIVVDEAHCISQWGEGFRPAYKNIPIFLRRVFGPNNWPRVLCLTATLNNDDQNQVIDDFEIDEVIKSPSLWRNNLDLKLYNLGTNKDKTKEVELRAIIKKHEGDKILVFVHRKYGNKGTTRTLYESFSKEFEQCAFYDADISDKEKDRVLEGFMSGEIKIVFATSAFGMGVNISDIRVVVHYLIPESIEQYYQEVGRAGRDGKTAYGYLLLSNQSKSGRKRLIQASVSSESSIKNEYDEKSSGKKADFGSVKNEDFTDEKRIAFALLVEYGVIQVKAKGVQSYKCFKASGNAGKAFLEDIKKYSKTGLTKVICKKKGISINDLVANTWSLCAQGELKLVSSPAKALFYAIDDELSDDILNQIVNDQEEKREKRLNEFVDFVEAIERGEKAEAIVKKGLNLEVK</sequence>
<evidence type="ECO:0000313" key="13">
    <source>
        <dbReference type="Proteomes" id="UP000449710"/>
    </source>
</evidence>
<dbReference type="Pfam" id="PF00271">
    <property type="entry name" value="Helicase_C"/>
    <property type="match status" value="1"/>
</dbReference>
<dbReference type="InterPro" id="IPR027417">
    <property type="entry name" value="P-loop_NTPase"/>
</dbReference>
<accession>A0AA43XK07</accession>
<feature type="domain" description="Helicase C-terminal" evidence="11">
    <location>
        <begin position="228"/>
        <end position="376"/>
    </location>
</feature>
<dbReference type="InterPro" id="IPR001650">
    <property type="entry name" value="Helicase_C-like"/>
</dbReference>
<keyword evidence="6" id="KW-0238">DNA-binding</keyword>
<dbReference type="Gene3D" id="3.40.50.300">
    <property type="entry name" value="P-loop containing nucleotide triphosphate hydrolases"/>
    <property type="match status" value="2"/>
</dbReference>
<organism evidence="12 13">
    <name type="scientific">Isachenkonia alkalipeptolytica</name>
    <dbReference type="NCBI Taxonomy" id="2565777"/>
    <lineage>
        <taxon>Bacteria</taxon>
        <taxon>Bacillati</taxon>
        <taxon>Bacillota</taxon>
        <taxon>Clostridia</taxon>
        <taxon>Eubacteriales</taxon>
        <taxon>Clostridiaceae</taxon>
        <taxon>Isachenkonia</taxon>
    </lineage>
</organism>
<evidence type="ECO:0000256" key="5">
    <source>
        <dbReference type="ARBA" id="ARBA00022840"/>
    </source>
</evidence>
<comment type="caution">
    <text evidence="12">The sequence shown here is derived from an EMBL/GenBank/DDBJ whole genome shotgun (WGS) entry which is preliminary data.</text>
</comment>
<feature type="domain" description="Helicase ATP-binding" evidence="10">
    <location>
        <begin position="25"/>
        <end position="200"/>
    </location>
</feature>
<gene>
    <name evidence="12" type="ORF">ISALK_04125</name>
</gene>
<dbReference type="RefSeq" id="WP_160719349.1">
    <property type="nucleotide sequence ID" value="NZ_SUMG01000003.1"/>
</dbReference>
<dbReference type="GO" id="GO:0003677">
    <property type="term" value="F:DNA binding"/>
    <property type="evidence" value="ECO:0007669"/>
    <property type="project" value="UniProtKB-KW"/>
</dbReference>
<dbReference type="CDD" id="cd17920">
    <property type="entry name" value="DEXHc_RecQ"/>
    <property type="match status" value="1"/>
</dbReference>
<evidence type="ECO:0000256" key="3">
    <source>
        <dbReference type="ARBA" id="ARBA00022801"/>
    </source>
</evidence>
<dbReference type="Proteomes" id="UP000449710">
    <property type="component" value="Unassembled WGS sequence"/>
</dbReference>
<dbReference type="PROSITE" id="PS51194">
    <property type="entry name" value="HELICASE_CTER"/>
    <property type="match status" value="1"/>
</dbReference>
<dbReference type="SUPFAM" id="SSF52540">
    <property type="entry name" value="P-loop containing nucleoside triphosphate hydrolases"/>
    <property type="match status" value="1"/>
</dbReference>
<evidence type="ECO:0000259" key="10">
    <source>
        <dbReference type="PROSITE" id="PS51192"/>
    </source>
</evidence>
<comment type="catalytic activity">
    <reaction evidence="8">
        <text>Couples ATP hydrolysis with the unwinding of duplex DNA by translocating in the 3'-5' direction.</text>
        <dbReference type="EC" id="5.6.2.4"/>
    </reaction>
</comment>
<dbReference type="AlphaFoldDB" id="A0AA43XK07"/>
<evidence type="ECO:0000256" key="8">
    <source>
        <dbReference type="ARBA" id="ARBA00034617"/>
    </source>
</evidence>
<dbReference type="GO" id="GO:0016787">
    <property type="term" value="F:hydrolase activity"/>
    <property type="evidence" value="ECO:0007669"/>
    <property type="project" value="UniProtKB-KW"/>
</dbReference>
<dbReference type="GO" id="GO:0005694">
    <property type="term" value="C:chromosome"/>
    <property type="evidence" value="ECO:0007669"/>
    <property type="project" value="TreeGrafter"/>
</dbReference>
<dbReference type="InterPro" id="IPR004589">
    <property type="entry name" value="DNA_helicase_ATP-dep_RecQ"/>
</dbReference>
<evidence type="ECO:0000256" key="4">
    <source>
        <dbReference type="ARBA" id="ARBA00022806"/>
    </source>
</evidence>
<evidence type="ECO:0000256" key="7">
    <source>
        <dbReference type="ARBA" id="ARBA00023235"/>
    </source>
</evidence>
<dbReference type="EMBL" id="SUMG01000003">
    <property type="protein sequence ID" value="NBG87681.1"/>
    <property type="molecule type" value="Genomic_DNA"/>
</dbReference>
<evidence type="ECO:0000259" key="11">
    <source>
        <dbReference type="PROSITE" id="PS51194"/>
    </source>
</evidence>
<dbReference type="PROSITE" id="PS00690">
    <property type="entry name" value="DEAH_ATP_HELICASE"/>
    <property type="match status" value="1"/>
</dbReference>
<dbReference type="InterPro" id="IPR014001">
    <property type="entry name" value="Helicase_ATP-bd"/>
</dbReference>
<keyword evidence="13" id="KW-1185">Reference proteome</keyword>
<evidence type="ECO:0000256" key="6">
    <source>
        <dbReference type="ARBA" id="ARBA00023125"/>
    </source>
</evidence>
<keyword evidence="3" id="KW-0378">Hydrolase</keyword>
<dbReference type="GO" id="GO:0000724">
    <property type="term" value="P:double-strand break repair via homologous recombination"/>
    <property type="evidence" value="ECO:0007669"/>
    <property type="project" value="TreeGrafter"/>
</dbReference>
<name>A0AA43XK07_9CLOT</name>
<dbReference type="InterPro" id="IPR002464">
    <property type="entry name" value="DNA/RNA_helicase_DEAH_CS"/>
</dbReference>
<evidence type="ECO:0000256" key="9">
    <source>
        <dbReference type="ARBA" id="ARBA00034808"/>
    </source>
</evidence>